<dbReference type="InterPro" id="IPR005362">
    <property type="entry name" value="UPF0164"/>
</dbReference>
<comment type="similarity">
    <text evidence="1">Belongs to the UPF0164 family.</text>
</comment>
<name>A0A7V3PTV4_UNCW3</name>
<dbReference type="Pfam" id="PF03687">
    <property type="entry name" value="UPF0164"/>
    <property type="match status" value="1"/>
</dbReference>
<reference evidence="2" key="1">
    <citation type="journal article" date="2020" name="mSystems">
        <title>Genome- and Community-Level Interaction Insights into Carbon Utilization and Element Cycling Functions of Hydrothermarchaeota in Hydrothermal Sediment.</title>
        <authorList>
            <person name="Zhou Z."/>
            <person name="Liu Y."/>
            <person name="Xu W."/>
            <person name="Pan J."/>
            <person name="Luo Z.H."/>
            <person name="Li M."/>
        </authorList>
    </citation>
    <scope>NUCLEOTIDE SEQUENCE [LARGE SCALE GENOMIC DNA]</scope>
    <source>
        <strain evidence="2">SpSt-914</strain>
    </source>
</reference>
<evidence type="ECO:0000256" key="1">
    <source>
        <dbReference type="ARBA" id="ARBA00005846"/>
    </source>
</evidence>
<accession>A0A7V3PTV4</accession>
<comment type="caution">
    <text evidence="2">The sequence shown here is derived from an EMBL/GenBank/DDBJ whole genome shotgun (WGS) entry which is preliminary data.</text>
</comment>
<sequence length="272" mass="29750">MARFWRLLPLLIVLVVPGYALFEDNQSGVRAEGMAGSFTAVADDLSAIDFNPAGLAFVKEKQFQGFYKLLYGGAGANLHTIQVGVGVPSRRLGSFAVRIQETGFELQSQRSLKLAHGFQLAEGLAFGYGINGYNLFQQDFGQGFALGLDLSLFTRFARFWSAGFYAHNINMPRIGGSELPQVLFGGLGFSPRPGIQSALQVAKEPGQRTQFAFGQEFEVIPQYLMLRAGVQTEPIRFAFGLGTGIKNIGIDYALITHPVLTLTHNFGIRVNF</sequence>
<dbReference type="EMBL" id="DTMZ01000102">
    <property type="protein sequence ID" value="HGD13328.1"/>
    <property type="molecule type" value="Genomic_DNA"/>
</dbReference>
<dbReference type="Gene3D" id="2.40.160.60">
    <property type="entry name" value="Outer membrane protein transport protein (OMPP1/FadL/TodX)"/>
    <property type="match status" value="1"/>
</dbReference>
<evidence type="ECO:0000313" key="2">
    <source>
        <dbReference type="EMBL" id="HGD13328.1"/>
    </source>
</evidence>
<gene>
    <name evidence="2" type="ORF">ENX16_04540</name>
</gene>
<evidence type="ECO:0008006" key="3">
    <source>
        <dbReference type="Google" id="ProtNLM"/>
    </source>
</evidence>
<protein>
    <recommendedName>
        <fullName evidence="3">PorV/PorQ family protein</fullName>
    </recommendedName>
</protein>
<proteinExistence type="inferred from homology"/>
<organism evidence="2">
    <name type="scientific">candidate division WOR-3 bacterium</name>
    <dbReference type="NCBI Taxonomy" id="2052148"/>
    <lineage>
        <taxon>Bacteria</taxon>
        <taxon>Bacteria division WOR-3</taxon>
    </lineage>
</organism>
<dbReference type="SUPFAM" id="SSF56935">
    <property type="entry name" value="Porins"/>
    <property type="match status" value="1"/>
</dbReference>
<dbReference type="AlphaFoldDB" id="A0A7V3PTV4"/>